<evidence type="ECO:0000313" key="3">
    <source>
        <dbReference type="EMBL" id="TKI71029.1"/>
    </source>
</evidence>
<feature type="domain" description="6-hydroxymethylpterin diphosphokinase MptE-like" evidence="1">
    <location>
        <begin position="280"/>
        <end position="428"/>
    </location>
</feature>
<dbReference type="Pfam" id="PF01973">
    <property type="entry name" value="MptE-like"/>
    <property type="match status" value="1"/>
</dbReference>
<dbReference type="GO" id="GO:0016740">
    <property type="term" value="F:transferase activity"/>
    <property type="evidence" value="ECO:0007669"/>
    <property type="project" value="UniProtKB-KW"/>
</dbReference>
<evidence type="ECO:0000313" key="4">
    <source>
        <dbReference type="Proteomes" id="UP000309561"/>
    </source>
</evidence>
<feature type="domain" description="Glycosyltransferase Maf N-terminal" evidence="2">
    <location>
        <begin position="12"/>
        <end position="227"/>
    </location>
</feature>
<dbReference type="Pfam" id="PF20157">
    <property type="entry name" value="Maf_flag10_N"/>
    <property type="match status" value="1"/>
</dbReference>
<evidence type="ECO:0000259" key="1">
    <source>
        <dbReference type="Pfam" id="PF01973"/>
    </source>
</evidence>
<evidence type="ECO:0000259" key="2">
    <source>
        <dbReference type="Pfam" id="PF20157"/>
    </source>
</evidence>
<keyword evidence="4" id="KW-1185">Reference proteome</keyword>
<organism evidence="3 4">
    <name type="scientific">Sulfurimonas crateris</name>
    <dbReference type="NCBI Taxonomy" id="2574727"/>
    <lineage>
        <taxon>Bacteria</taxon>
        <taxon>Pseudomonadati</taxon>
        <taxon>Campylobacterota</taxon>
        <taxon>Epsilonproteobacteria</taxon>
        <taxon>Campylobacterales</taxon>
        <taxon>Sulfurimonadaceae</taxon>
        <taxon>Sulfurimonas</taxon>
    </lineage>
</organism>
<dbReference type="PANTHER" id="PTHR41786">
    <property type="entry name" value="MOTILITY ACCESSORY FACTOR MAF"/>
    <property type="match status" value="1"/>
</dbReference>
<sequence length="660" mass="77084">MEDINSIITKTFNENISYIEQNHPQLFSKLLALDNAVSHSYYQERYELVYENGYFDVFEKKTNSYLYSKDSKVHASLAQESIDYTLEENLFEGFHKHAISLDDLKRYEKEKPFVHHMSGFAPIIYYTNSKSPKQKELKKINKFIFFGTGLGLHITSIHKKIKSDMYLIIEDDLELFRLSLFVTNYKEIALDAILFFCVFEDDNQFFTTSTNFLKTKHYYNHYIKYFHILSHSEEKIEQFHVAVTSQAHLLFFYHHLLRQYLTPLEYIFDDYRFLNISLSLSDKLTDEKPFLLLAAGPSLQKNMEWLKQNRDHFVVVALSATLSILEKEDIKPDIITHLDAFDAAKAHFDRLNSLEFIKDSICMFTARTPKEVVSMFDKERLFFFETGTQYKKLSLKPSAPCVGSLTYQLLLRLNVKNLYLLGLDLAIDSKTGKTHADGHEYVQTLKMPESSAQKDKMSFKDTLFYVDGNFTDKVQTTPNFKISIDAINQATKILKKESQSVFNLSDGAKFIGTLSKKPSDITLKSTQDMRAHIYNLCLKNFSSKLDENEIKNLYNKLSHAREMQNIIMNHSKNERSDAKEYLEGLEKLCLSISSRENISNYELARVLDTYNQYILTYIFDFFNTAGLENEKEHIEKIDDFLVSHMLKIIDFYRNALDSRL</sequence>
<protein>
    <submittedName>
        <fullName evidence="3">Motility associated factor glycosyltransferase family protein</fullName>
    </submittedName>
</protein>
<comment type="caution">
    <text evidence="3">The sequence shown here is derived from an EMBL/GenBank/DDBJ whole genome shotgun (WGS) entry which is preliminary data.</text>
</comment>
<dbReference type="InterPro" id="IPR045376">
    <property type="entry name" value="Maf_N"/>
</dbReference>
<dbReference type="PANTHER" id="PTHR41786:SF1">
    <property type="entry name" value="6-HYDROXYMETHYLPTERIN DIPHOSPHOKINASE MPTE-LIKE DOMAIN-CONTAINING PROTEIN"/>
    <property type="match status" value="1"/>
</dbReference>
<accession>A0A4U2Z9S0</accession>
<dbReference type="AlphaFoldDB" id="A0A4U2Z9S0"/>
<dbReference type="Proteomes" id="UP000309561">
    <property type="component" value="Unassembled WGS sequence"/>
</dbReference>
<dbReference type="OrthoDB" id="5291305at2"/>
<dbReference type="RefSeq" id="WP_137011456.1">
    <property type="nucleotide sequence ID" value="NZ_SZPX01000001.1"/>
</dbReference>
<proteinExistence type="predicted"/>
<name>A0A4U2Z9S0_9BACT</name>
<dbReference type="EMBL" id="SZPX01000001">
    <property type="protein sequence ID" value="TKI71029.1"/>
    <property type="molecule type" value="Genomic_DNA"/>
</dbReference>
<gene>
    <name evidence="3" type="ORF">FCU45_01175</name>
</gene>
<keyword evidence="3" id="KW-0808">Transferase</keyword>
<dbReference type="InterPro" id="IPR002826">
    <property type="entry name" value="MptE-like"/>
</dbReference>
<reference evidence="3 4" key="1">
    <citation type="submission" date="2019-04" db="EMBL/GenBank/DDBJ databases">
        <title>Sulfurimonas crateris sp. nov. a facultative anaerobic sulfur-oxidizing chemolithautotrophic bacterium isolated from a terrestrial mud vulcano.</title>
        <authorList>
            <person name="Ratnikova N.M."/>
            <person name="Slobodkin A.I."/>
            <person name="Merkel A.Y."/>
            <person name="Novikov A."/>
            <person name="Bonch-Osmolovskaya E.A."/>
            <person name="Slobodkina G.B."/>
        </authorList>
    </citation>
    <scope>NUCLEOTIDE SEQUENCE [LARGE SCALE GENOMIC DNA]</scope>
    <source>
        <strain evidence="3 4">SN118</strain>
    </source>
</reference>